<evidence type="ECO:0000313" key="3">
    <source>
        <dbReference type="EMBL" id="GMH67975.1"/>
    </source>
</evidence>
<name>A0A9W7AHQ7_9STRA</name>
<dbReference type="EMBL" id="BLQM01000135">
    <property type="protein sequence ID" value="GMH67975.1"/>
    <property type="molecule type" value="Genomic_DNA"/>
</dbReference>
<protein>
    <submittedName>
        <fullName evidence="3">Uncharacterized protein</fullName>
    </submittedName>
</protein>
<feature type="region of interest" description="Disordered" evidence="1">
    <location>
        <begin position="604"/>
        <end position="627"/>
    </location>
</feature>
<reference evidence="4" key="1">
    <citation type="journal article" date="2023" name="Commun. Biol.">
        <title>Genome analysis of Parmales, the sister group of diatoms, reveals the evolutionary specialization of diatoms from phago-mixotrophs to photoautotrophs.</title>
        <authorList>
            <person name="Ban H."/>
            <person name="Sato S."/>
            <person name="Yoshikawa S."/>
            <person name="Yamada K."/>
            <person name="Nakamura Y."/>
            <person name="Ichinomiya M."/>
            <person name="Sato N."/>
            <person name="Blanc-Mathieu R."/>
            <person name="Endo H."/>
            <person name="Kuwata A."/>
            <person name="Ogata H."/>
        </authorList>
    </citation>
    <scope>NUCLEOTIDE SEQUENCE [LARGE SCALE GENOMIC DNA]</scope>
</reference>
<accession>A0A9W7AHQ7</accession>
<evidence type="ECO:0000313" key="4">
    <source>
        <dbReference type="Proteomes" id="UP001162640"/>
    </source>
</evidence>
<organism evidence="3 4">
    <name type="scientific">Triparma laevis f. inornata</name>
    <dbReference type="NCBI Taxonomy" id="1714386"/>
    <lineage>
        <taxon>Eukaryota</taxon>
        <taxon>Sar</taxon>
        <taxon>Stramenopiles</taxon>
        <taxon>Ochrophyta</taxon>
        <taxon>Bolidophyceae</taxon>
        <taxon>Parmales</taxon>
        <taxon>Triparmaceae</taxon>
        <taxon>Triparma</taxon>
    </lineage>
</organism>
<evidence type="ECO:0000256" key="1">
    <source>
        <dbReference type="SAM" id="MobiDB-lite"/>
    </source>
</evidence>
<dbReference type="Proteomes" id="UP001162640">
    <property type="component" value="Unassembled WGS sequence"/>
</dbReference>
<comment type="caution">
    <text evidence="3">The sequence shown here is derived from an EMBL/GenBank/DDBJ whole genome shotgun (WGS) entry which is preliminary data.</text>
</comment>
<sequence>MAEYQLHSTDDQREWTAFFKKGATSLKIDPHFLQYDNTFWLSHDRPYPNLYKYTSLDDVLTYFVDSPPEVIHNKEIDVALCFKNAPSDLCGGGDFTGYEAKRWFSMVDDFFDKAQTSAQTAKEEYGITLNFVLDGDGKPWECKADKWLPWNSVWINTDEQSAACFDSDEAFCERFSILNDPDSADWAGMAGGTGYGKFGVKEDTPLQLWEPDSQSVITDFIDTYLSGRDAGVPSGSGLAFAINIDSAMFDVFSSRSSLAGDERRGYDVVVEDSASGTSPTLTSTETPGEFDLTYHTDTATVAKTISLSSPGSFSGSLTLSDVASSTHLLSPHVLPPALKPLFSKVTSFSVENDLSFVSDGEFVYVSNISDPANPTKPKAIGLGSYVSTSQLDDQLIVMSEGNHCYNSHKHNTRSYPLVCDTKVDPSKDMCEVSCERGASEEHAVKLILTRSNTNTQEILDYSLATVSNWKSWLDQPNSADFTITPCNEYILHGSWGGGSKPSPALFELEEEGLNNVGVMVAYESFKSTSESDCGTPMNTDGIVVSSFGLATTANAYSYEVSGNPNVSSKKGQNGDKKVFTYVLPVVLVGLVVGIFMWRRSRKRGGRREEGEGGAPSFNSLRRESNLI</sequence>
<feature type="transmembrane region" description="Helical" evidence="2">
    <location>
        <begin position="578"/>
        <end position="597"/>
    </location>
</feature>
<keyword evidence="2" id="KW-0812">Transmembrane</keyword>
<keyword evidence="2" id="KW-0472">Membrane</keyword>
<gene>
    <name evidence="3" type="ORF">TL16_g04816</name>
</gene>
<dbReference type="AlphaFoldDB" id="A0A9W7AHQ7"/>
<keyword evidence="2" id="KW-1133">Transmembrane helix</keyword>
<evidence type="ECO:0000256" key="2">
    <source>
        <dbReference type="SAM" id="Phobius"/>
    </source>
</evidence>
<proteinExistence type="predicted"/>